<keyword evidence="1 2" id="KW-0535">Nitrogen fixation</keyword>
<dbReference type="NCBIfam" id="NF033689">
    <property type="entry name" value="N2Fix_CO_CowN"/>
    <property type="match status" value="1"/>
</dbReference>
<protein>
    <recommendedName>
        <fullName evidence="2">N(2)-fixation sustaining protein CowN</fullName>
    </recommendedName>
    <alternativeName>
        <fullName evidence="2">CO weal-nitrogenase</fullName>
    </alternativeName>
</protein>
<dbReference type="EMBL" id="SMAO01000004">
    <property type="protein sequence ID" value="TCT21273.1"/>
    <property type="molecule type" value="Genomic_DNA"/>
</dbReference>
<gene>
    <name evidence="2" type="primary">cowN</name>
    <name evidence="3" type="ORF">EDC35_104128</name>
</gene>
<comment type="similarity">
    <text evidence="2">Belongs to the CowN family.</text>
</comment>
<evidence type="ECO:0000256" key="1">
    <source>
        <dbReference type="ARBA" id="ARBA00023231"/>
    </source>
</evidence>
<dbReference type="AlphaFoldDB" id="A0A4R3N2K0"/>
<dbReference type="GO" id="GO:0009399">
    <property type="term" value="P:nitrogen fixation"/>
    <property type="evidence" value="ECO:0007669"/>
    <property type="project" value="UniProtKB-UniRule"/>
</dbReference>
<keyword evidence="4" id="KW-1185">Reference proteome</keyword>
<evidence type="ECO:0000313" key="4">
    <source>
        <dbReference type="Proteomes" id="UP000295717"/>
    </source>
</evidence>
<dbReference type="Pfam" id="PF20543">
    <property type="entry name" value="CowN"/>
    <property type="match status" value="1"/>
</dbReference>
<evidence type="ECO:0000256" key="2">
    <source>
        <dbReference type="HAMAP-Rule" id="MF_02117"/>
    </source>
</evidence>
<reference evidence="3 4" key="1">
    <citation type="submission" date="2019-03" db="EMBL/GenBank/DDBJ databases">
        <title>Genomic Encyclopedia of Type Strains, Phase IV (KMG-IV): sequencing the most valuable type-strain genomes for metagenomic binning, comparative biology and taxonomic classification.</title>
        <authorList>
            <person name="Goeker M."/>
        </authorList>
    </citation>
    <scope>NUCLEOTIDE SEQUENCE [LARGE SCALE GENOMIC DNA]</scope>
    <source>
        <strain evidence="3 4">DSM 13587</strain>
    </source>
</reference>
<proteinExistence type="inferred from homology"/>
<comment type="caution">
    <text evidence="3">The sequence shown here is derived from an EMBL/GenBank/DDBJ whole genome shotgun (WGS) entry which is preliminary data.</text>
</comment>
<comment type="function">
    <text evidence="2">Is required to sustain N(2)-dependent growth in the presence of low levels of carbon monoxide (CO). Probably acts by protecting the N(2) fixation ability of the nitrogenase complex, which is inactivated in the presence of CO.</text>
</comment>
<name>A0A4R3N2K0_9GAMM</name>
<organism evidence="3 4">
    <name type="scientific">Thiobaca trueperi</name>
    <dbReference type="NCBI Taxonomy" id="127458"/>
    <lineage>
        <taxon>Bacteria</taxon>
        <taxon>Pseudomonadati</taxon>
        <taxon>Pseudomonadota</taxon>
        <taxon>Gammaproteobacteria</taxon>
        <taxon>Chromatiales</taxon>
        <taxon>Chromatiaceae</taxon>
        <taxon>Thiobaca</taxon>
    </lineage>
</organism>
<accession>A0A4R3N2K0</accession>
<dbReference type="HAMAP" id="MF_02117">
    <property type="entry name" value="CowN"/>
    <property type="match status" value="1"/>
</dbReference>
<dbReference type="InterPro" id="IPR024899">
    <property type="entry name" value="CowN"/>
</dbReference>
<evidence type="ECO:0000313" key="3">
    <source>
        <dbReference type="EMBL" id="TCT21273.1"/>
    </source>
</evidence>
<dbReference type="RefSeq" id="WP_132976879.1">
    <property type="nucleotide sequence ID" value="NZ_SMAO01000004.1"/>
</dbReference>
<dbReference type="OrthoDB" id="7689335at2"/>
<sequence>MNAESTTLIDCPCQQQQADRYITFDGIDCDGNARRVMECIERNQEAAGAGRAFWDYFMAKRQPAHGLAPDDLFLVHSHLNQIRELFETTGDDEALELLLQLEEECC</sequence>
<dbReference type="Proteomes" id="UP000295717">
    <property type="component" value="Unassembled WGS sequence"/>
</dbReference>